<gene>
    <name evidence="1" type="ordered locus">BP1026B_I1085</name>
</gene>
<dbReference type="RefSeq" id="WP_004552747.1">
    <property type="nucleotide sequence ID" value="NC_017831.1"/>
</dbReference>
<dbReference type="AlphaFoldDB" id="A0A0H3HLD1"/>
<evidence type="ECO:0008006" key="3">
    <source>
        <dbReference type="Google" id="ProtNLM"/>
    </source>
</evidence>
<proteinExistence type="predicted"/>
<evidence type="ECO:0000313" key="1">
    <source>
        <dbReference type="EMBL" id="AFI65735.1"/>
    </source>
</evidence>
<dbReference type="KEGG" id="bpz:BP1026B_I1085"/>
<protein>
    <recommendedName>
        <fullName evidence="3">ACP synthase</fullName>
    </recommendedName>
</protein>
<dbReference type="Proteomes" id="UP000010087">
    <property type="component" value="Chromosome 1"/>
</dbReference>
<name>A0A0H3HLD1_BURP2</name>
<sequence length="149" mass="17108">MKRMATYKHPTSYNEIVAHANAIHARRLAQLKKAEKHIRAIERDLALVAETGVYIAVDGYSMYLEDCRAPDEYRYSGRAKWALRVRAGIFNATADRAIRAFLALGWIVERIDIAPNWSNLLLRRPKTQSRLILDCSMELAHSLRPQESE</sequence>
<dbReference type="PATRIC" id="fig|884204.3.peg.1190"/>
<dbReference type="EMBL" id="CP002833">
    <property type="protein sequence ID" value="AFI65735.1"/>
    <property type="molecule type" value="Genomic_DNA"/>
</dbReference>
<evidence type="ECO:0000313" key="2">
    <source>
        <dbReference type="Proteomes" id="UP000010087"/>
    </source>
</evidence>
<organism evidence="1 2">
    <name type="scientific">Burkholderia pseudomallei (strain 1026b)</name>
    <dbReference type="NCBI Taxonomy" id="884204"/>
    <lineage>
        <taxon>Bacteria</taxon>
        <taxon>Pseudomonadati</taxon>
        <taxon>Pseudomonadota</taxon>
        <taxon>Betaproteobacteria</taxon>
        <taxon>Burkholderiales</taxon>
        <taxon>Burkholderiaceae</taxon>
        <taxon>Burkholderia</taxon>
        <taxon>pseudomallei group</taxon>
    </lineage>
</organism>
<reference evidence="1 2" key="1">
    <citation type="journal article" date="2012" name="PLoS ONE">
        <title>Evolution of Burkholderia pseudomallei in recurrent melioidosis.</title>
        <authorList>
            <person name="Hayden H.S."/>
            <person name="Lim R."/>
            <person name="Brittnacher M.J."/>
            <person name="Sims E.H."/>
            <person name="Ramage E.R."/>
            <person name="Fong C."/>
            <person name="Wu Z."/>
            <person name="Crist E."/>
            <person name="Chang J."/>
            <person name="Zhou Y."/>
            <person name="Radey M."/>
            <person name="Rohmer L."/>
            <person name="Haugen E."/>
            <person name="Gillett W."/>
            <person name="Wuthiekanun V."/>
            <person name="Peacock S.J."/>
            <person name="Kaul R."/>
            <person name="Miller S.I."/>
            <person name="Manoil C."/>
            <person name="Jacobs M.A."/>
        </authorList>
    </citation>
    <scope>NUCLEOTIDE SEQUENCE [LARGE SCALE GENOMIC DNA]</scope>
    <source>
        <strain evidence="1 2">1026b</strain>
    </source>
</reference>
<accession>A0A0H3HLD1</accession>